<evidence type="ECO:0000313" key="1">
    <source>
        <dbReference type="EMBL" id="GAH37206.1"/>
    </source>
</evidence>
<accession>X1EUY8</accession>
<gene>
    <name evidence="1" type="ORF">S03H2_15969</name>
</gene>
<dbReference type="EMBL" id="BARU01008132">
    <property type="protein sequence ID" value="GAH37206.1"/>
    <property type="molecule type" value="Genomic_DNA"/>
</dbReference>
<proteinExistence type="predicted"/>
<name>X1EUY8_9ZZZZ</name>
<comment type="caution">
    <text evidence="1">The sequence shown here is derived from an EMBL/GenBank/DDBJ whole genome shotgun (WGS) entry which is preliminary data.</text>
</comment>
<sequence>MDEGNQIIDEIVEMIFKEARSRKGDSLLHNIYSVISDIDDKVGPVADDLLYDDMMEDFPELKNP</sequence>
<dbReference type="AlphaFoldDB" id="X1EUY8"/>
<reference evidence="1" key="1">
    <citation type="journal article" date="2014" name="Front. Microbiol.">
        <title>High frequency of phylogenetically diverse reductive dehalogenase-homologous genes in deep subseafloor sedimentary metagenomes.</title>
        <authorList>
            <person name="Kawai M."/>
            <person name="Futagami T."/>
            <person name="Toyoda A."/>
            <person name="Takaki Y."/>
            <person name="Nishi S."/>
            <person name="Hori S."/>
            <person name="Arai W."/>
            <person name="Tsubouchi T."/>
            <person name="Morono Y."/>
            <person name="Uchiyama I."/>
            <person name="Ito T."/>
            <person name="Fujiyama A."/>
            <person name="Inagaki F."/>
            <person name="Takami H."/>
        </authorList>
    </citation>
    <scope>NUCLEOTIDE SEQUENCE</scope>
    <source>
        <strain evidence="1">Expedition CK06-06</strain>
    </source>
</reference>
<organism evidence="1">
    <name type="scientific">marine sediment metagenome</name>
    <dbReference type="NCBI Taxonomy" id="412755"/>
    <lineage>
        <taxon>unclassified sequences</taxon>
        <taxon>metagenomes</taxon>
        <taxon>ecological metagenomes</taxon>
    </lineage>
</organism>
<protein>
    <submittedName>
        <fullName evidence="1">Uncharacterized protein</fullName>
    </submittedName>
</protein>